<organism evidence="1 2">
    <name type="scientific">Gossypium barbadense</name>
    <name type="common">Sea Island cotton</name>
    <name type="synonym">Hibiscus barbadensis</name>
    <dbReference type="NCBI Taxonomy" id="3634"/>
    <lineage>
        <taxon>Eukaryota</taxon>
        <taxon>Viridiplantae</taxon>
        <taxon>Streptophyta</taxon>
        <taxon>Embryophyta</taxon>
        <taxon>Tracheophyta</taxon>
        <taxon>Spermatophyta</taxon>
        <taxon>Magnoliopsida</taxon>
        <taxon>eudicotyledons</taxon>
        <taxon>Gunneridae</taxon>
        <taxon>Pentapetalae</taxon>
        <taxon>rosids</taxon>
        <taxon>malvids</taxon>
        <taxon>Malvales</taxon>
        <taxon>Malvaceae</taxon>
        <taxon>Malvoideae</taxon>
        <taxon>Gossypium</taxon>
    </lineage>
</organism>
<accession>A0A2P5WNT8</accession>
<reference evidence="1 2" key="1">
    <citation type="submission" date="2015-01" db="EMBL/GenBank/DDBJ databases">
        <title>Genome of allotetraploid Gossypium barbadense reveals genomic plasticity and fiber elongation in cotton evolution.</title>
        <authorList>
            <person name="Chen X."/>
            <person name="Liu X."/>
            <person name="Zhao B."/>
            <person name="Zheng H."/>
            <person name="Hu Y."/>
            <person name="Lu G."/>
            <person name="Yang C."/>
            <person name="Chen J."/>
            <person name="Shan C."/>
            <person name="Zhang L."/>
            <person name="Zhou Y."/>
            <person name="Wang L."/>
            <person name="Guo W."/>
            <person name="Bai Y."/>
            <person name="Ruan J."/>
            <person name="Shangguan X."/>
            <person name="Mao Y."/>
            <person name="Jiang J."/>
            <person name="Zhu Y."/>
            <person name="Lei J."/>
            <person name="Kang H."/>
            <person name="Chen S."/>
            <person name="He X."/>
            <person name="Wang R."/>
            <person name="Wang Y."/>
            <person name="Chen J."/>
            <person name="Wang L."/>
            <person name="Yu S."/>
            <person name="Wang B."/>
            <person name="Wei J."/>
            <person name="Song S."/>
            <person name="Lu X."/>
            <person name="Gao Z."/>
            <person name="Gu W."/>
            <person name="Deng X."/>
            <person name="Ma D."/>
            <person name="Wang S."/>
            <person name="Liang W."/>
            <person name="Fang L."/>
            <person name="Cai C."/>
            <person name="Zhu X."/>
            <person name="Zhou B."/>
            <person name="Zhang Y."/>
            <person name="Chen Z."/>
            <person name="Xu S."/>
            <person name="Zhu R."/>
            <person name="Wang S."/>
            <person name="Zhang T."/>
            <person name="Zhao G."/>
        </authorList>
    </citation>
    <scope>NUCLEOTIDE SEQUENCE [LARGE SCALE GENOMIC DNA]</scope>
    <source>
        <strain evidence="2">cv. Xinhai21</strain>
        <tissue evidence="1">Leaf</tissue>
    </source>
</reference>
<name>A0A2P5WNT8_GOSBA</name>
<gene>
    <name evidence="1" type="ORF">GOBAR_AA27922</name>
</gene>
<protein>
    <submittedName>
        <fullName evidence="1">Uncharacterized protein</fullName>
    </submittedName>
</protein>
<dbReference type="Proteomes" id="UP000239757">
    <property type="component" value="Unassembled WGS sequence"/>
</dbReference>
<dbReference type="AlphaFoldDB" id="A0A2P5WNT8"/>
<evidence type="ECO:0000313" key="2">
    <source>
        <dbReference type="Proteomes" id="UP000239757"/>
    </source>
</evidence>
<evidence type="ECO:0000313" key="1">
    <source>
        <dbReference type="EMBL" id="PPR92755.1"/>
    </source>
</evidence>
<dbReference type="EMBL" id="KZ666974">
    <property type="protein sequence ID" value="PPR92755.1"/>
    <property type="molecule type" value="Genomic_DNA"/>
</dbReference>
<sequence length="127" mass="13893">MVYEATARLGAKGTGGSFYKRGGTGTIHSLLGQILNMQRYPNSTYGMVHSLLGTEQVTVSEFYLLGLVRDSLRLFLYLRMARQIIIGMDSQSTAGNLTGGEGHRCPGMRWAWPVPWITPGCSISLPP</sequence>
<proteinExistence type="predicted"/>